<dbReference type="PANTHER" id="PTHR34385:SF1">
    <property type="entry name" value="PEPTIDOGLYCAN L-ALANYL-D-GLUTAMATE ENDOPEPTIDASE CWLK"/>
    <property type="match status" value="1"/>
</dbReference>
<dbReference type="InterPro" id="IPR009045">
    <property type="entry name" value="Zn_M74/Hedgehog-like"/>
</dbReference>
<dbReference type="GO" id="GO:0006508">
    <property type="term" value="P:proteolysis"/>
    <property type="evidence" value="ECO:0007669"/>
    <property type="project" value="InterPro"/>
</dbReference>
<organism evidence="2">
    <name type="scientific">Colwellia sp. C1</name>
    <dbReference type="NCBI Taxonomy" id="1737566"/>
    <lineage>
        <taxon>Bacteria</taxon>
        <taxon>Pseudomonadati</taxon>
        <taxon>Pseudomonadota</taxon>
        <taxon>Gammaproteobacteria</taxon>
        <taxon>Alteromonadales</taxon>
        <taxon>Colwelliaceae</taxon>
        <taxon>Colwellia</taxon>
    </lineage>
</organism>
<reference evidence="2" key="1">
    <citation type="submission" date="2016-03" db="EMBL/GenBank/DDBJ databases">
        <title>Partial sequence of psychrophilic Colwellia sp.</title>
        <authorList>
            <person name="Pankowski J.A."/>
            <person name="Leong J.S."/>
            <person name="Nano F.E."/>
        </authorList>
    </citation>
    <scope>NUCLEOTIDE SEQUENCE</scope>
    <source>
        <strain evidence="2">C1</strain>
    </source>
</reference>
<accession>A0A168PHR0</accession>
<dbReference type="InterPro" id="IPR052179">
    <property type="entry name" value="DD-CPase-like"/>
</dbReference>
<dbReference type="CDD" id="cd14847">
    <property type="entry name" value="DD-carboxypeptidase_like"/>
    <property type="match status" value="1"/>
</dbReference>
<dbReference type="PANTHER" id="PTHR34385">
    <property type="entry name" value="D-ALANYL-D-ALANINE CARBOXYPEPTIDASE"/>
    <property type="match status" value="1"/>
</dbReference>
<feature type="domain" description="D-alanyl-D-alanine carboxypeptidase-like core" evidence="1">
    <location>
        <begin position="68"/>
        <end position="221"/>
    </location>
</feature>
<evidence type="ECO:0000313" key="2">
    <source>
        <dbReference type="EMBL" id="ANC57908.1"/>
    </source>
</evidence>
<protein>
    <submittedName>
        <fullName evidence="2">D,D-carboxypeptidase family protein</fullName>
    </submittedName>
</protein>
<sequence length="269" mass="30290">MIMQKKNVTILGDINKQLLGLTDQHIHYLSNKCLSNECSANEGLTNKNLLKGNVRTSIQTSSKSTIGIHQQMNTAFKAIKHSAQKAGIELKIASGFRSFERQLQIWNNKFSGNATIKNANGEVVDISRLSDWQIIEAILLYSALPGASRHHWGCDIDVYAPNLLSVGESLKLEPWEYQQSGPMENLSIWLTHNAAEFGFYLPYDCYRGGIAEEPWHLSFFPLAKQYQATFKQQTLLACLINTEIAGKKIIVDNLTEITERYINNVNTKV</sequence>
<dbReference type="Gene3D" id="3.30.1380.10">
    <property type="match status" value="1"/>
</dbReference>
<dbReference type="AlphaFoldDB" id="A0A168PHR0"/>
<keyword evidence="2" id="KW-0121">Carboxypeptidase</keyword>
<evidence type="ECO:0000259" key="1">
    <source>
        <dbReference type="Pfam" id="PF02557"/>
    </source>
</evidence>
<name>A0A168PHR0_9GAMM</name>
<proteinExistence type="predicted"/>
<keyword evidence="2" id="KW-0378">Hydrolase</keyword>
<dbReference type="EMBL" id="KU926706">
    <property type="protein sequence ID" value="ANC57908.1"/>
    <property type="molecule type" value="Genomic_DNA"/>
</dbReference>
<dbReference type="GO" id="GO:0004180">
    <property type="term" value="F:carboxypeptidase activity"/>
    <property type="evidence" value="ECO:0007669"/>
    <property type="project" value="UniProtKB-KW"/>
</dbReference>
<dbReference type="Pfam" id="PF02557">
    <property type="entry name" value="VanY"/>
    <property type="match status" value="1"/>
</dbReference>
<dbReference type="SUPFAM" id="SSF55166">
    <property type="entry name" value="Hedgehog/DD-peptidase"/>
    <property type="match status" value="1"/>
</dbReference>
<dbReference type="InterPro" id="IPR003709">
    <property type="entry name" value="VanY-like_core_dom"/>
</dbReference>
<keyword evidence="2" id="KW-0645">Protease</keyword>